<dbReference type="PROSITE" id="PS50280">
    <property type="entry name" value="SET"/>
    <property type="match status" value="1"/>
</dbReference>
<evidence type="ECO:0000256" key="4">
    <source>
        <dbReference type="PROSITE-ProRule" id="PRU00358"/>
    </source>
</evidence>
<dbReference type="Proteomes" id="UP001408789">
    <property type="component" value="Unassembled WGS sequence"/>
</dbReference>
<feature type="compositionally biased region" description="Basic and acidic residues" evidence="5">
    <location>
        <begin position="1"/>
        <end position="11"/>
    </location>
</feature>
<dbReference type="GO" id="GO:0005634">
    <property type="term" value="C:nucleus"/>
    <property type="evidence" value="ECO:0007669"/>
    <property type="project" value="UniProtKB-SubCell"/>
</dbReference>
<keyword evidence="3 4" id="KW-0539">Nucleus</keyword>
<dbReference type="PROSITE" id="PS51015">
    <property type="entry name" value="YDG"/>
    <property type="match status" value="1"/>
</dbReference>
<dbReference type="InterPro" id="IPR036987">
    <property type="entry name" value="SRA-YDG_sf"/>
</dbReference>
<feature type="domain" description="SET" evidence="6">
    <location>
        <begin position="422"/>
        <end position="566"/>
    </location>
</feature>
<evidence type="ECO:0000259" key="7">
    <source>
        <dbReference type="PROSITE" id="PS50867"/>
    </source>
</evidence>
<evidence type="ECO:0000256" key="2">
    <source>
        <dbReference type="ARBA" id="ARBA00022454"/>
    </source>
</evidence>
<dbReference type="InterPro" id="IPR051357">
    <property type="entry name" value="H3K9_HMTase_SUVAR3-9"/>
</dbReference>
<evidence type="ECO:0000313" key="10">
    <source>
        <dbReference type="Proteomes" id="UP001408789"/>
    </source>
</evidence>
<dbReference type="Pfam" id="PF05033">
    <property type="entry name" value="Pre-SET"/>
    <property type="match status" value="1"/>
</dbReference>
<sequence length="579" mass="65374">MEPKLEPRDEPLVSGFLQNPNPNYGLKVPVAESNAVNGTRTNGSDENNDRSEINGNLESMIDVIDVDEVMDPDALAIVLVPDEEDNQLANVEPSYRRKFPPRSAELVRVSNLEIEDERYFRELVRKTRTLYDSLWIYVTLEEDRRRSLLDGPVPRARVRADLKVASMMRDRGLWLNQDKRIVGPIPGGYEDDEDSGDVIIYTGHGGQDKNSRQVAHQKLEGGNLGMERSMHHGVEVRVVRGFKYKGGAGDKVYVYDGIYKIDEYWFEIGKSGFGVYKFKLVRMEGQPEMGSAILKFAENIKTNPLGARPVGYVSLDISRNKEKVPVFLFNDIDDNHDPLEYDYQVTTIFPSFVYHNARNGGGCNCSGGCTVDCLCAKKNGGEFAYDINGRLIKGKPLIIECGPLCSCPPNCWNRVSQKGVRNTFEVFRSMETGWGVRSLDLIQAGSFICEYTGVVLTREQAQVFTMNGEDTLVYPNRFGERWAEWGDFSQVFSDYVRPSYPSIPPLEFAIDVSKIRNLACYMSHSPCPNVFVQLVMYDHSNFGFPHLMLFAMENIPPLRELSLDYGAAGEWTEKLAICN</sequence>
<dbReference type="InterPro" id="IPR001214">
    <property type="entry name" value="SET_dom"/>
</dbReference>
<dbReference type="SUPFAM" id="SSF82199">
    <property type="entry name" value="SET domain"/>
    <property type="match status" value="1"/>
</dbReference>
<evidence type="ECO:0000313" key="9">
    <source>
        <dbReference type="EMBL" id="KAK9068736.1"/>
    </source>
</evidence>
<comment type="caution">
    <text evidence="9">The sequence shown here is derived from an EMBL/GenBank/DDBJ whole genome shotgun (WGS) entry which is preliminary data.</text>
</comment>
<dbReference type="GO" id="GO:0005694">
    <property type="term" value="C:chromosome"/>
    <property type="evidence" value="ECO:0007669"/>
    <property type="project" value="UniProtKB-SubCell"/>
</dbReference>
<dbReference type="Pfam" id="PF00856">
    <property type="entry name" value="SET"/>
    <property type="match status" value="1"/>
</dbReference>
<dbReference type="InterPro" id="IPR003105">
    <property type="entry name" value="SRA_YDG"/>
</dbReference>
<dbReference type="SMART" id="SM00468">
    <property type="entry name" value="PreSET"/>
    <property type="match status" value="1"/>
</dbReference>
<dbReference type="Gene3D" id="2.170.270.10">
    <property type="entry name" value="SET domain"/>
    <property type="match status" value="1"/>
</dbReference>
<dbReference type="Gene3D" id="2.30.280.10">
    <property type="entry name" value="SRA-YDG"/>
    <property type="match status" value="1"/>
</dbReference>
<dbReference type="EMBL" id="JBCNJP010000014">
    <property type="protein sequence ID" value="KAK9068736.1"/>
    <property type="molecule type" value="Genomic_DNA"/>
</dbReference>
<dbReference type="GO" id="GO:0008270">
    <property type="term" value="F:zinc ion binding"/>
    <property type="evidence" value="ECO:0007669"/>
    <property type="project" value="InterPro"/>
</dbReference>
<evidence type="ECO:0000259" key="8">
    <source>
        <dbReference type="PROSITE" id="PS51015"/>
    </source>
</evidence>
<dbReference type="InterPro" id="IPR015947">
    <property type="entry name" value="PUA-like_sf"/>
</dbReference>
<feature type="region of interest" description="Disordered" evidence="5">
    <location>
        <begin position="35"/>
        <end position="54"/>
    </location>
</feature>
<evidence type="ECO:0000256" key="5">
    <source>
        <dbReference type="SAM" id="MobiDB-lite"/>
    </source>
</evidence>
<dbReference type="SMART" id="SM00466">
    <property type="entry name" value="SRA"/>
    <property type="match status" value="1"/>
</dbReference>
<feature type="domain" description="YDG" evidence="8">
    <location>
        <begin position="138"/>
        <end position="282"/>
    </location>
</feature>
<name>A0AAP0D6L4_9ASTR</name>
<dbReference type="InterPro" id="IPR046341">
    <property type="entry name" value="SET_dom_sf"/>
</dbReference>
<accession>A0AAP0D6L4</accession>
<evidence type="ECO:0000259" key="6">
    <source>
        <dbReference type="PROSITE" id="PS50280"/>
    </source>
</evidence>
<dbReference type="PANTHER" id="PTHR45660">
    <property type="entry name" value="HISTONE-LYSINE N-METHYLTRANSFERASE SETMAR"/>
    <property type="match status" value="1"/>
</dbReference>
<dbReference type="PROSITE" id="PS50867">
    <property type="entry name" value="PRE_SET"/>
    <property type="match status" value="1"/>
</dbReference>
<dbReference type="GO" id="GO:0042054">
    <property type="term" value="F:histone methyltransferase activity"/>
    <property type="evidence" value="ECO:0007669"/>
    <property type="project" value="InterPro"/>
</dbReference>
<comment type="subcellular location">
    <subcellularLocation>
        <location evidence="1">Chromosome</location>
    </subcellularLocation>
    <subcellularLocation>
        <location evidence="4">Nucleus</location>
    </subcellularLocation>
</comment>
<proteinExistence type="predicted"/>
<dbReference type="AlphaFoldDB" id="A0AAP0D6L4"/>
<feature type="compositionally biased region" description="Polar residues" evidence="5">
    <location>
        <begin position="35"/>
        <end position="45"/>
    </location>
</feature>
<organism evidence="9 10">
    <name type="scientific">Deinandra increscens subsp. villosa</name>
    <dbReference type="NCBI Taxonomy" id="3103831"/>
    <lineage>
        <taxon>Eukaryota</taxon>
        <taxon>Viridiplantae</taxon>
        <taxon>Streptophyta</taxon>
        <taxon>Embryophyta</taxon>
        <taxon>Tracheophyta</taxon>
        <taxon>Spermatophyta</taxon>
        <taxon>Magnoliopsida</taxon>
        <taxon>eudicotyledons</taxon>
        <taxon>Gunneridae</taxon>
        <taxon>Pentapetalae</taxon>
        <taxon>asterids</taxon>
        <taxon>campanulids</taxon>
        <taxon>Asterales</taxon>
        <taxon>Asteraceae</taxon>
        <taxon>Asteroideae</taxon>
        <taxon>Heliantheae alliance</taxon>
        <taxon>Madieae</taxon>
        <taxon>Madiinae</taxon>
        <taxon>Deinandra</taxon>
    </lineage>
</organism>
<dbReference type="SMART" id="SM00317">
    <property type="entry name" value="SET"/>
    <property type="match status" value="1"/>
</dbReference>
<keyword evidence="10" id="KW-1185">Reference proteome</keyword>
<dbReference type="SUPFAM" id="SSF88697">
    <property type="entry name" value="PUA domain-like"/>
    <property type="match status" value="1"/>
</dbReference>
<dbReference type="InterPro" id="IPR007728">
    <property type="entry name" value="Pre-SET_dom"/>
</dbReference>
<keyword evidence="2" id="KW-0158">Chromosome</keyword>
<dbReference type="PROSITE" id="PS50890">
    <property type="entry name" value="PUA"/>
    <property type="match status" value="1"/>
</dbReference>
<dbReference type="PANTHER" id="PTHR45660:SF57">
    <property type="entry name" value="HISTONE-LYSINE N-METHYLTRANSFERASE CHROMATIN REMODELING SET FAMILY"/>
    <property type="match status" value="1"/>
</dbReference>
<evidence type="ECO:0000256" key="3">
    <source>
        <dbReference type="ARBA" id="ARBA00023242"/>
    </source>
</evidence>
<feature type="region of interest" description="Disordered" evidence="5">
    <location>
        <begin position="1"/>
        <end position="28"/>
    </location>
</feature>
<protein>
    <submittedName>
        <fullName evidence="9">Uncharacterized protein</fullName>
    </submittedName>
</protein>
<feature type="domain" description="Pre-SET" evidence="7">
    <location>
        <begin position="361"/>
        <end position="419"/>
    </location>
</feature>
<evidence type="ECO:0000256" key="1">
    <source>
        <dbReference type="ARBA" id="ARBA00004286"/>
    </source>
</evidence>
<dbReference type="Pfam" id="PF02182">
    <property type="entry name" value="SAD_SRA"/>
    <property type="match status" value="1"/>
</dbReference>
<dbReference type="GO" id="GO:0003690">
    <property type="term" value="F:double-stranded DNA binding"/>
    <property type="evidence" value="ECO:0007669"/>
    <property type="project" value="TreeGrafter"/>
</dbReference>
<reference evidence="9 10" key="1">
    <citation type="submission" date="2024-04" db="EMBL/GenBank/DDBJ databases">
        <title>The reference genome of an endangered Asteraceae, Deinandra increscens subsp. villosa, native to the Central Coast of California.</title>
        <authorList>
            <person name="Guilliams M."/>
            <person name="Hasenstab-Lehman K."/>
            <person name="Meyer R."/>
            <person name="Mcevoy S."/>
        </authorList>
    </citation>
    <scope>NUCLEOTIDE SEQUENCE [LARGE SCALE GENOMIC DNA]</scope>
    <source>
        <tissue evidence="9">Leaf</tissue>
    </source>
</reference>
<gene>
    <name evidence="9" type="ORF">SSX86_012851</name>
</gene>